<feature type="region of interest" description="Disordered" evidence="1">
    <location>
        <begin position="170"/>
        <end position="293"/>
    </location>
</feature>
<protein>
    <submittedName>
        <fullName evidence="2">Uncharacterized protein</fullName>
    </submittedName>
</protein>
<evidence type="ECO:0000313" key="3">
    <source>
        <dbReference type="Proteomes" id="UP001362999"/>
    </source>
</evidence>
<reference evidence="2 3" key="1">
    <citation type="journal article" date="2024" name="J Genomics">
        <title>Draft genome sequencing and assembly of Favolaschia claudopus CIRM-BRFM 2984 isolated from oak limbs.</title>
        <authorList>
            <person name="Navarro D."/>
            <person name="Drula E."/>
            <person name="Chaduli D."/>
            <person name="Cazenave R."/>
            <person name="Ahrendt S."/>
            <person name="Wang J."/>
            <person name="Lipzen A."/>
            <person name="Daum C."/>
            <person name="Barry K."/>
            <person name="Grigoriev I.V."/>
            <person name="Favel A."/>
            <person name="Rosso M.N."/>
            <person name="Martin F."/>
        </authorList>
    </citation>
    <scope>NUCLEOTIDE SEQUENCE [LARGE SCALE GENOMIC DNA]</scope>
    <source>
        <strain evidence="2 3">CIRM-BRFM 2984</strain>
    </source>
</reference>
<sequence length="293" mass="32253">MLKAIKNLYCARQVFASWKNSTVSSISTHSTADNNDGCAIHPSRNKSQTVILLQYVTKATTDELYKTLYDQNLGAEVIEEKRRVRAARDLTATAEEAHPLVVEMPEPMPELGDEESGRGGCRDVRPRDVGADVSADAACEASNRWERSNFEIRGWRQLFRKALVKENAETTAAGEIDDRDGDRKHVNDGGAAEAAVQAKEAGRVGRGREEGGIRKNRWRSGGTDGAKRGSGRRPQKLRRGWKGARDPEPAAAERNWRGDFEGRKGSGRGKGEQGLARGRCKISRPFGPAVVKR</sequence>
<gene>
    <name evidence="2" type="ORF">R3P38DRAFT_2775804</name>
</gene>
<feature type="compositionally biased region" description="Low complexity" evidence="1">
    <location>
        <begin position="189"/>
        <end position="199"/>
    </location>
</feature>
<feature type="compositionally biased region" description="Basic and acidic residues" evidence="1">
    <location>
        <begin position="254"/>
        <end position="264"/>
    </location>
</feature>
<evidence type="ECO:0000256" key="1">
    <source>
        <dbReference type="SAM" id="MobiDB-lite"/>
    </source>
</evidence>
<feature type="compositionally biased region" description="Basic and acidic residues" evidence="1">
    <location>
        <begin position="200"/>
        <end position="213"/>
    </location>
</feature>
<feature type="region of interest" description="Disordered" evidence="1">
    <location>
        <begin position="106"/>
        <end position="125"/>
    </location>
</feature>
<dbReference type="Proteomes" id="UP001362999">
    <property type="component" value="Unassembled WGS sequence"/>
</dbReference>
<proteinExistence type="predicted"/>
<name>A0AAW0BS64_9AGAR</name>
<organism evidence="2 3">
    <name type="scientific">Favolaschia claudopus</name>
    <dbReference type="NCBI Taxonomy" id="2862362"/>
    <lineage>
        <taxon>Eukaryota</taxon>
        <taxon>Fungi</taxon>
        <taxon>Dikarya</taxon>
        <taxon>Basidiomycota</taxon>
        <taxon>Agaricomycotina</taxon>
        <taxon>Agaricomycetes</taxon>
        <taxon>Agaricomycetidae</taxon>
        <taxon>Agaricales</taxon>
        <taxon>Marasmiineae</taxon>
        <taxon>Mycenaceae</taxon>
        <taxon>Favolaschia</taxon>
    </lineage>
</organism>
<feature type="compositionally biased region" description="Basic residues" evidence="1">
    <location>
        <begin position="229"/>
        <end position="242"/>
    </location>
</feature>
<evidence type="ECO:0000313" key="2">
    <source>
        <dbReference type="EMBL" id="KAK7029234.1"/>
    </source>
</evidence>
<dbReference type="AlphaFoldDB" id="A0AAW0BS64"/>
<comment type="caution">
    <text evidence="2">The sequence shown here is derived from an EMBL/GenBank/DDBJ whole genome shotgun (WGS) entry which is preliminary data.</text>
</comment>
<feature type="compositionally biased region" description="Basic and acidic residues" evidence="1">
    <location>
        <begin position="115"/>
        <end position="125"/>
    </location>
</feature>
<accession>A0AAW0BS64</accession>
<dbReference type="EMBL" id="JAWWNJ010000027">
    <property type="protein sequence ID" value="KAK7029234.1"/>
    <property type="molecule type" value="Genomic_DNA"/>
</dbReference>
<keyword evidence="3" id="KW-1185">Reference proteome</keyword>